<evidence type="ECO:0000313" key="2">
    <source>
        <dbReference type="EMBL" id="PPQ85210.1"/>
    </source>
</evidence>
<sequence length="163" mass="18367">MQSLTRTSVTMHLLALVVLLRARGHLHILLGEHAHDARGKFVVDYRAGVQAREGDVLRRLGVVQSVDLEHVKLFKGSKCLYTEIASVEEHKDERNNSGIPQGRPLRSAACLGVTLTHPVERYRKVKRNRKETHVSPDSDKRGIHTQRTVSHVGRCCDSFEYAV</sequence>
<dbReference type="Proteomes" id="UP000283269">
    <property type="component" value="Unassembled WGS sequence"/>
</dbReference>
<evidence type="ECO:0000313" key="3">
    <source>
        <dbReference type="Proteomes" id="UP000283269"/>
    </source>
</evidence>
<dbReference type="InParanoid" id="A0A409X394"/>
<evidence type="ECO:0000256" key="1">
    <source>
        <dbReference type="SAM" id="SignalP"/>
    </source>
</evidence>
<proteinExistence type="predicted"/>
<feature type="signal peptide" evidence="1">
    <location>
        <begin position="1"/>
        <end position="22"/>
    </location>
</feature>
<keyword evidence="3" id="KW-1185">Reference proteome</keyword>
<organism evidence="2 3">
    <name type="scientific">Psilocybe cyanescens</name>
    <dbReference type="NCBI Taxonomy" id="93625"/>
    <lineage>
        <taxon>Eukaryota</taxon>
        <taxon>Fungi</taxon>
        <taxon>Dikarya</taxon>
        <taxon>Basidiomycota</taxon>
        <taxon>Agaricomycotina</taxon>
        <taxon>Agaricomycetes</taxon>
        <taxon>Agaricomycetidae</taxon>
        <taxon>Agaricales</taxon>
        <taxon>Agaricineae</taxon>
        <taxon>Strophariaceae</taxon>
        <taxon>Psilocybe</taxon>
    </lineage>
</organism>
<feature type="chain" id="PRO_5019380513" description="Secreted protein" evidence="1">
    <location>
        <begin position="23"/>
        <end position="163"/>
    </location>
</feature>
<dbReference type="EMBL" id="NHYD01002740">
    <property type="protein sequence ID" value="PPQ85210.1"/>
    <property type="molecule type" value="Genomic_DNA"/>
</dbReference>
<reference evidence="2 3" key="1">
    <citation type="journal article" date="2018" name="Evol. Lett.">
        <title>Horizontal gene cluster transfer increased hallucinogenic mushroom diversity.</title>
        <authorList>
            <person name="Reynolds H.T."/>
            <person name="Vijayakumar V."/>
            <person name="Gluck-Thaler E."/>
            <person name="Korotkin H.B."/>
            <person name="Matheny P.B."/>
            <person name="Slot J.C."/>
        </authorList>
    </citation>
    <scope>NUCLEOTIDE SEQUENCE [LARGE SCALE GENOMIC DNA]</scope>
    <source>
        <strain evidence="2 3">2631</strain>
    </source>
</reference>
<evidence type="ECO:0008006" key="4">
    <source>
        <dbReference type="Google" id="ProtNLM"/>
    </source>
</evidence>
<keyword evidence="1" id="KW-0732">Signal</keyword>
<comment type="caution">
    <text evidence="2">The sequence shown here is derived from an EMBL/GenBank/DDBJ whole genome shotgun (WGS) entry which is preliminary data.</text>
</comment>
<name>A0A409X394_PSICY</name>
<gene>
    <name evidence="2" type="ORF">CVT25_010100</name>
</gene>
<accession>A0A409X394</accession>
<dbReference type="AlphaFoldDB" id="A0A409X394"/>
<protein>
    <recommendedName>
        <fullName evidence="4">Secreted protein</fullName>
    </recommendedName>
</protein>